<evidence type="ECO:0000256" key="1">
    <source>
        <dbReference type="SAM" id="Phobius"/>
    </source>
</evidence>
<sequence length="165" mass="17226">MSEQLRPVSHRDLRDASPRRLLAPLAVLAGVVTAFAGVATVDPYEPGHYPACPMLQYTGLLCPGCGGLRSAHSVAHGDLAAALGANALAVAGYVAFATVWTCWFVRRAARPRAVGPGRGAPGAPGGFRGGAARPRGRRYLWWVVGLVALAFTLVRNLPFGTSLAP</sequence>
<evidence type="ECO:0000313" key="3">
    <source>
        <dbReference type="Proteomes" id="UP000509303"/>
    </source>
</evidence>
<feature type="transmembrane region" description="Helical" evidence="1">
    <location>
        <begin position="79"/>
        <end position="105"/>
    </location>
</feature>
<organism evidence="2 3">
    <name type="scientific">Streptomyces buecherae</name>
    <dbReference type="NCBI Taxonomy" id="2763006"/>
    <lineage>
        <taxon>Bacteria</taxon>
        <taxon>Bacillati</taxon>
        <taxon>Actinomycetota</taxon>
        <taxon>Actinomycetes</taxon>
        <taxon>Kitasatosporales</taxon>
        <taxon>Streptomycetaceae</taxon>
        <taxon>Streptomyces</taxon>
    </lineage>
</organism>
<keyword evidence="1" id="KW-0812">Transmembrane</keyword>
<evidence type="ECO:0000313" key="2">
    <source>
        <dbReference type="EMBL" id="QKW49374.1"/>
    </source>
</evidence>
<keyword evidence="1" id="KW-1133">Transmembrane helix</keyword>
<gene>
    <name evidence="2" type="ORF">HUT08_07240</name>
</gene>
<dbReference type="Proteomes" id="UP000509303">
    <property type="component" value="Chromosome"/>
</dbReference>
<name>A0A7H8N4F1_9ACTN</name>
<proteinExistence type="predicted"/>
<feature type="transmembrane region" description="Helical" evidence="1">
    <location>
        <begin position="139"/>
        <end position="157"/>
    </location>
</feature>
<keyword evidence="1" id="KW-0472">Membrane</keyword>
<dbReference type="AlphaFoldDB" id="A0A7H8N4F1"/>
<dbReference type="InterPro" id="IPR021215">
    <property type="entry name" value="DUF2752"/>
</dbReference>
<dbReference type="RefSeq" id="WP_176161108.1">
    <property type="nucleotide sequence ID" value="NZ_CP054929.1"/>
</dbReference>
<feature type="transmembrane region" description="Helical" evidence="1">
    <location>
        <begin position="21"/>
        <end position="41"/>
    </location>
</feature>
<keyword evidence="3" id="KW-1185">Reference proteome</keyword>
<protein>
    <submittedName>
        <fullName evidence="2">DUF2752 domain-containing protein</fullName>
    </submittedName>
</protein>
<reference evidence="2 3" key="1">
    <citation type="submission" date="2020-06" db="EMBL/GenBank/DDBJ databases">
        <title>Genome mining for natural products.</title>
        <authorList>
            <person name="Zhang B."/>
            <person name="Shi J."/>
            <person name="Ge H."/>
        </authorList>
    </citation>
    <scope>NUCLEOTIDE SEQUENCE [LARGE SCALE GENOMIC DNA]</scope>
    <source>
        <strain evidence="2 3">NA00687</strain>
    </source>
</reference>
<accession>A0A7H8N4F1</accession>
<dbReference type="Pfam" id="PF10825">
    <property type="entry name" value="DUF2752"/>
    <property type="match status" value="1"/>
</dbReference>
<dbReference type="EMBL" id="CP054929">
    <property type="protein sequence ID" value="QKW49374.1"/>
    <property type="molecule type" value="Genomic_DNA"/>
</dbReference>